<accession>A0A4P9ZHD8</accession>
<dbReference type="OrthoDB" id="409928at2759"/>
<keyword evidence="2 4" id="KW-0689">Ribosomal protein</keyword>
<dbReference type="GO" id="GO:0005840">
    <property type="term" value="C:ribosome"/>
    <property type="evidence" value="ECO:0007669"/>
    <property type="project" value="UniProtKB-KW"/>
</dbReference>
<dbReference type="EMBL" id="ML004432">
    <property type="protein sequence ID" value="RKP32373.1"/>
    <property type="molecule type" value="Genomic_DNA"/>
</dbReference>
<dbReference type="InterPro" id="IPR000630">
    <property type="entry name" value="Ribosomal_uS8"/>
</dbReference>
<dbReference type="AlphaFoldDB" id="A0A4P9ZHD8"/>
<gene>
    <name evidence="4" type="ORF">METBISCDRAFT_21640</name>
</gene>
<evidence type="ECO:0000313" key="5">
    <source>
        <dbReference type="Proteomes" id="UP000268321"/>
    </source>
</evidence>
<comment type="similarity">
    <text evidence="1">Belongs to the universal ribosomal protein uS8 family.</text>
</comment>
<dbReference type="SUPFAM" id="SSF56047">
    <property type="entry name" value="Ribosomal protein S8"/>
    <property type="match status" value="1"/>
</dbReference>
<evidence type="ECO:0000313" key="4">
    <source>
        <dbReference type="EMBL" id="RKP32373.1"/>
    </source>
</evidence>
<dbReference type="GO" id="GO:1990904">
    <property type="term" value="C:ribonucleoprotein complex"/>
    <property type="evidence" value="ECO:0007669"/>
    <property type="project" value="UniProtKB-KW"/>
</dbReference>
<dbReference type="FunFam" id="3.30.1370.30:FF:000006">
    <property type="entry name" value="40S ribosomal protein S8"/>
    <property type="match status" value="1"/>
</dbReference>
<keyword evidence="5" id="KW-1185">Reference proteome</keyword>
<organism evidence="4 5">
    <name type="scientific">Metschnikowia bicuspidata</name>
    <dbReference type="NCBI Taxonomy" id="27322"/>
    <lineage>
        <taxon>Eukaryota</taxon>
        <taxon>Fungi</taxon>
        <taxon>Dikarya</taxon>
        <taxon>Ascomycota</taxon>
        <taxon>Saccharomycotina</taxon>
        <taxon>Pichiomycetes</taxon>
        <taxon>Metschnikowiaceae</taxon>
        <taxon>Metschnikowia</taxon>
    </lineage>
</organism>
<evidence type="ECO:0000256" key="2">
    <source>
        <dbReference type="ARBA" id="ARBA00022980"/>
    </source>
</evidence>
<protein>
    <submittedName>
        <fullName evidence="4">Ribosomal protein S8</fullName>
    </submittedName>
</protein>
<reference evidence="5" key="1">
    <citation type="journal article" date="2018" name="Nat. Microbiol.">
        <title>Leveraging single-cell genomics to expand the fungal tree of life.</title>
        <authorList>
            <person name="Ahrendt S.R."/>
            <person name="Quandt C.A."/>
            <person name="Ciobanu D."/>
            <person name="Clum A."/>
            <person name="Salamov A."/>
            <person name="Andreopoulos B."/>
            <person name="Cheng J.F."/>
            <person name="Woyke T."/>
            <person name="Pelin A."/>
            <person name="Henrissat B."/>
            <person name="Reynolds N.K."/>
            <person name="Benny G.L."/>
            <person name="Smith M.E."/>
            <person name="James T.Y."/>
            <person name="Grigoriev I.V."/>
        </authorList>
    </citation>
    <scope>NUCLEOTIDE SEQUENCE [LARGE SCALE GENOMIC DNA]</scope>
    <source>
        <strain evidence="5">Baker2002</strain>
    </source>
</reference>
<dbReference type="Pfam" id="PF00410">
    <property type="entry name" value="Ribosomal_S8"/>
    <property type="match status" value="1"/>
</dbReference>
<proteinExistence type="inferred from homology"/>
<evidence type="ECO:0000256" key="3">
    <source>
        <dbReference type="ARBA" id="ARBA00023274"/>
    </source>
</evidence>
<evidence type="ECO:0000256" key="1">
    <source>
        <dbReference type="ARBA" id="ARBA00006471"/>
    </source>
</evidence>
<dbReference type="InterPro" id="IPR035987">
    <property type="entry name" value="Ribosomal_uS8_sf"/>
</dbReference>
<sequence>MSLVHLSNLCAHLKNCSLVNISKTSIPFSRMHLQVALGLYKEGFLSSVQKGSTSGPDKVPVEVTPDNIATRCLWVDLKYRNNSPVIREISMILKPGRKVNMTATEIKALASGLAVRFVLPLQPAEILFVRTLPTEIMEVQEAAKRGLAGMALCRVK</sequence>
<dbReference type="GO" id="GO:0003735">
    <property type="term" value="F:structural constituent of ribosome"/>
    <property type="evidence" value="ECO:0007669"/>
    <property type="project" value="InterPro"/>
</dbReference>
<dbReference type="GO" id="GO:0006412">
    <property type="term" value="P:translation"/>
    <property type="evidence" value="ECO:0007669"/>
    <property type="project" value="InterPro"/>
</dbReference>
<keyword evidence="3" id="KW-0687">Ribonucleoprotein</keyword>
<name>A0A4P9ZHD8_9ASCO</name>
<dbReference type="Proteomes" id="UP000268321">
    <property type="component" value="Unassembled WGS sequence"/>
</dbReference>
<dbReference type="Gene3D" id="3.30.1490.10">
    <property type="match status" value="1"/>
</dbReference>
<dbReference type="Gene3D" id="3.30.1370.30">
    <property type="match status" value="1"/>
</dbReference>